<evidence type="ECO:0000313" key="6">
    <source>
        <dbReference type="EMBL" id="MFB9643140.1"/>
    </source>
</evidence>
<keyword evidence="1" id="KW-0805">Transcription regulation</keyword>
<dbReference type="InterPro" id="IPR001647">
    <property type="entry name" value="HTH_TetR"/>
</dbReference>
<dbReference type="Proteomes" id="UP001589667">
    <property type="component" value="Unassembled WGS sequence"/>
</dbReference>
<dbReference type="PROSITE" id="PS50977">
    <property type="entry name" value="HTH_TETR_2"/>
    <property type="match status" value="1"/>
</dbReference>
<dbReference type="InterPro" id="IPR050109">
    <property type="entry name" value="HTH-type_TetR-like_transc_reg"/>
</dbReference>
<dbReference type="EMBL" id="JBHMBL010000002">
    <property type="protein sequence ID" value="MFB9643140.1"/>
    <property type="molecule type" value="Genomic_DNA"/>
</dbReference>
<accession>A0ABV5SS17</accession>
<dbReference type="Pfam" id="PF00440">
    <property type="entry name" value="TetR_N"/>
    <property type="match status" value="1"/>
</dbReference>
<reference evidence="6 7" key="1">
    <citation type="submission" date="2024-09" db="EMBL/GenBank/DDBJ databases">
        <authorList>
            <person name="Sun Q."/>
            <person name="Mori K."/>
        </authorList>
    </citation>
    <scope>NUCLEOTIDE SEQUENCE [LARGE SCALE GENOMIC DNA]</scope>
    <source>
        <strain evidence="6 7">JCM 14321</strain>
    </source>
</reference>
<comment type="caution">
    <text evidence="6">The sequence shown here is derived from an EMBL/GenBank/DDBJ whole genome shotgun (WGS) entry which is preliminary data.</text>
</comment>
<dbReference type="InterPro" id="IPR003012">
    <property type="entry name" value="Tet_transcr_reg_TetR"/>
</dbReference>
<organism evidence="6 7">
    <name type="scientific">Agromyces lapidis</name>
    <dbReference type="NCBI Taxonomy" id="279574"/>
    <lineage>
        <taxon>Bacteria</taxon>
        <taxon>Bacillati</taxon>
        <taxon>Actinomycetota</taxon>
        <taxon>Actinomycetes</taxon>
        <taxon>Micrococcales</taxon>
        <taxon>Microbacteriaceae</taxon>
        <taxon>Agromyces</taxon>
    </lineage>
</organism>
<evidence type="ECO:0000259" key="5">
    <source>
        <dbReference type="PROSITE" id="PS50977"/>
    </source>
</evidence>
<keyword evidence="7" id="KW-1185">Reference proteome</keyword>
<dbReference type="InterPro" id="IPR036271">
    <property type="entry name" value="Tet_transcr_reg_TetR-rel_C_sf"/>
</dbReference>
<evidence type="ECO:0000256" key="2">
    <source>
        <dbReference type="ARBA" id="ARBA00023125"/>
    </source>
</evidence>
<dbReference type="RefSeq" id="WP_170296077.1">
    <property type="nucleotide sequence ID" value="NZ_BAAANI010000002.1"/>
</dbReference>
<feature type="DNA-binding region" description="H-T-H motif" evidence="4">
    <location>
        <begin position="44"/>
        <end position="63"/>
    </location>
</feature>
<gene>
    <name evidence="6" type="ORF">ACFFQV_12660</name>
</gene>
<dbReference type="SUPFAM" id="SSF46689">
    <property type="entry name" value="Homeodomain-like"/>
    <property type="match status" value="1"/>
</dbReference>
<evidence type="ECO:0000256" key="1">
    <source>
        <dbReference type="ARBA" id="ARBA00023015"/>
    </source>
</evidence>
<name>A0ABV5SS17_9MICO</name>
<dbReference type="InterPro" id="IPR009057">
    <property type="entry name" value="Homeodomain-like_sf"/>
</dbReference>
<dbReference type="Gene3D" id="1.10.357.10">
    <property type="entry name" value="Tetracycline Repressor, domain 2"/>
    <property type="match status" value="1"/>
</dbReference>
<protein>
    <submittedName>
        <fullName evidence="6">TetR/AcrR family transcriptional regulator</fullName>
    </submittedName>
</protein>
<proteinExistence type="predicted"/>
<dbReference type="PRINTS" id="PR00400">
    <property type="entry name" value="TETREPRESSOR"/>
</dbReference>
<dbReference type="PANTHER" id="PTHR30055:SF151">
    <property type="entry name" value="TRANSCRIPTIONAL REGULATORY PROTEIN"/>
    <property type="match status" value="1"/>
</dbReference>
<dbReference type="PANTHER" id="PTHR30055">
    <property type="entry name" value="HTH-TYPE TRANSCRIPTIONAL REGULATOR RUTR"/>
    <property type="match status" value="1"/>
</dbReference>
<evidence type="ECO:0000256" key="3">
    <source>
        <dbReference type="ARBA" id="ARBA00023163"/>
    </source>
</evidence>
<keyword evidence="2 4" id="KW-0238">DNA-binding</keyword>
<dbReference type="SUPFAM" id="SSF48498">
    <property type="entry name" value="Tetracyclin repressor-like, C-terminal domain"/>
    <property type="match status" value="1"/>
</dbReference>
<feature type="domain" description="HTH tetR-type" evidence="5">
    <location>
        <begin position="21"/>
        <end position="81"/>
    </location>
</feature>
<evidence type="ECO:0000256" key="4">
    <source>
        <dbReference type="PROSITE-ProRule" id="PRU00335"/>
    </source>
</evidence>
<evidence type="ECO:0000313" key="7">
    <source>
        <dbReference type="Proteomes" id="UP001589667"/>
    </source>
</evidence>
<sequence length="222" mass="23859">MASRQEANPGASGRKAALRRTVSRDDLTEAAIALVERDGLDALTMRRLAAELDRAPMSLYTHVRSRDDLVDAIVARLIERLGLREVPGESWQEVVRRIMRSYRDLAVQLPHSFELLALAPYDTSPVAPHLAGTVACLESGGLGTAEARQILGIVDAYATGFLVVWARSQAAERRPGADAAPPEVTGMRELETFEQGLEALIAGLDATLVRAEPVSGPPASSP</sequence>
<keyword evidence="3" id="KW-0804">Transcription</keyword>
<dbReference type="Gene3D" id="1.10.10.60">
    <property type="entry name" value="Homeodomain-like"/>
    <property type="match status" value="1"/>
</dbReference>